<dbReference type="InterPro" id="IPR004358">
    <property type="entry name" value="Sig_transdc_His_kin-like_C"/>
</dbReference>
<dbReference type="InterPro" id="IPR003594">
    <property type="entry name" value="HATPase_dom"/>
</dbReference>
<dbReference type="PANTHER" id="PTHR43719">
    <property type="entry name" value="TWO-COMPONENT HISTIDINE KINASE"/>
    <property type="match status" value="1"/>
</dbReference>
<gene>
    <name evidence="6" type="ORF">PTRG_09838</name>
</gene>
<accession>B2WIM9</accession>
<evidence type="ECO:0000256" key="2">
    <source>
        <dbReference type="PROSITE-ProRule" id="PRU00169"/>
    </source>
</evidence>
<dbReference type="InterPro" id="IPR011006">
    <property type="entry name" value="CheY-like_superfamily"/>
</dbReference>
<dbReference type="Pfam" id="PF26131">
    <property type="entry name" value="PAS-like"/>
    <property type="match status" value="1"/>
</dbReference>
<dbReference type="PRINTS" id="PR00344">
    <property type="entry name" value="BCTRLSENSOR"/>
</dbReference>
<dbReference type="Pfam" id="PF00072">
    <property type="entry name" value="Response_reg"/>
    <property type="match status" value="1"/>
</dbReference>
<evidence type="ECO:0000256" key="3">
    <source>
        <dbReference type="SAM" id="MobiDB-lite"/>
    </source>
</evidence>
<proteinExistence type="predicted"/>
<dbReference type="Gene3D" id="3.40.50.2300">
    <property type="match status" value="1"/>
</dbReference>
<reference evidence="7" key="1">
    <citation type="journal article" date="2013" name="G3 (Bethesda)">
        <title>Comparative genomics of a plant-pathogenic fungus, Pyrenophora tritici-repentis, reveals transduplication and the impact of repeat elements on pathogenicity and population divergence.</title>
        <authorList>
            <person name="Manning V.A."/>
            <person name="Pandelova I."/>
            <person name="Dhillon B."/>
            <person name="Wilhelm L.J."/>
            <person name="Goodwin S.B."/>
            <person name="Berlin A.M."/>
            <person name="Figueroa M."/>
            <person name="Freitag M."/>
            <person name="Hane J.K."/>
            <person name="Henrissat B."/>
            <person name="Holman W.H."/>
            <person name="Kodira C.D."/>
            <person name="Martin J."/>
            <person name="Oliver R.P."/>
            <person name="Robbertse B."/>
            <person name="Schackwitz W."/>
            <person name="Schwartz D.C."/>
            <person name="Spatafora J.W."/>
            <person name="Turgeon B.G."/>
            <person name="Yandava C."/>
            <person name="Young S."/>
            <person name="Zhou S."/>
            <person name="Zeng Q."/>
            <person name="Grigoriev I.V."/>
            <person name="Ma L.-J."/>
            <person name="Ciuffetti L.M."/>
        </authorList>
    </citation>
    <scope>NUCLEOTIDE SEQUENCE [LARGE SCALE GENOMIC DNA]</scope>
    <source>
        <strain evidence="7">Pt-1C-BFP</strain>
    </source>
</reference>
<evidence type="ECO:0000259" key="5">
    <source>
        <dbReference type="PROSITE" id="PS50110"/>
    </source>
</evidence>
<dbReference type="EMBL" id="DS231626">
    <property type="protein sequence ID" value="EDU42889.1"/>
    <property type="molecule type" value="Genomic_DNA"/>
</dbReference>
<dbReference type="InterPro" id="IPR036890">
    <property type="entry name" value="HATPase_C_sf"/>
</dbReference>
<feature type="domain" description="Histidine kinase" evidence="4">
    <location>
        <begin position="870"/>
        <end position="1139"/>
    </location>
</feature>
<dbReference type="InterPro" id="IPR003661">
    <property type="entry name" value="HisK_dim/P_dom"/>
</dbReference>
<dbReference type="Pfam" id="PF02518">
    <property type="entry name" value="HATPase_c"/>
    <property type="match status" value="1"/>
</dbReference>
<dbReference type="SUPFAM" id="SSF47384">
    <property type="entry name" value="Homodimeric domain of signal transducing histidine kinase"/>
    <property type="match status" value="1"/>
</dbReference>
<dbReference type="SMART" id="SM00387">
    <property type="entry name" value="HATPase_c"/>
    <property type="match status" value="1"/>
</dbReference>
<keyword evidence="1 2" id="KW-0597">Phosphoprotein</keyword>
<sequence length="1362" mass="153134">MSLKSSDWSALLSARKSFVLPKSAMSNQKDPPTEAVPLLSDAETAFPDGRRYTLDSPLRPEPAISRYVGRISKIKLQLDKIRHRSTIDEEKKDGVAVGGRKQRDYQIIRKEWMVVQKGLAKSGAFEPFEEPVLEALDEVFGKWAQRKDAALDILHTSSLAQLLDQDNRPTFVLNMDDYAKGSGVPIQPILCNAALMEQEQLLSKITNAPPGEPDSRNGGATHEEFRIWATVISRFEDSRDIFPITIEYQNLIWLGICIHPNWRIISAHAIFHNKDIPQGDPLSASAPRLEREGNGELTNDMRKALASAEAIPTHEIIKDVQQPKFPPVSLGLSLGQGSKNARSYSISSVTLSTPDSTVPDWTVPHPRGVLSEHLQFVRSIDWSKTPLGAMNRWSIQFREIVCLVMRNPHPSSVFWGEDLTMLYNEAYRDDVTGDKHPALMGTGFSGPFGEMWHAVGPIIRECARTSHAQLTHNQPLPIMRYGYMEESFFTWSFVPVFGGTERVLGFYLNAFDTTVESISSRRIELLRYLGECMNATRTVKEFWERVLDGLNHNEYDVPFALLYSISDSEDTDTARSPASDVSTFPNKFCILEGTIGVPRDHIACPEKFNLRESYDTLTSAFSEATQTLEPKMLCATQGSLPESLLEAVQWRGYEDPSREAMILPLRPTNADNTCALLLLGINPRRAYDQEYRTFLAMLNRQIATSLASVLLFEDEVRRSKHEVELATLQKEQLSLQLRLQTTRMRRMTELSPLGVSPKEAEEPWSVEMMMGDSQRVSREMWDYMVNEHKPASRELQFANSRVQPKDIDGQPIEYWVLVNSQPEINADGDLVSIMGSITDISHLKWAQGLQERRLREAEESKRQQNEFIDITSHEMRNPLSAILICADDIRDTLKKHCFSTETDKIMAKDCIEAANNIALCVQHQKSIVDDILTVSKLDSNLLRIIPMPSQPIVVVQRSMAMFRPEAHAKKISFKFDPHPSLHELDIDWVLLDPGRLLQIIVNLITNAIKFTQDSPTRLITVQVSAHKYQPNSDTSRGFDFVPPRNTVTDMTSGECWGSGPLVYLQFQVRDTGCGLSPQQKTMLFEKFAQASPRSHVQYGGSGLGLFISRQLAELHGGQIGCASEAGVGSTFGFYLKCKRILPQRPALPSNARRHSYEPEQHATFCESMEATASKIDEKLVNVALTQRIEESKELEAPQESKVIPSPEDPKNVELPKSPNDSPNETCLHVLVVEDNLVNQKVLCKQLTKAGCHISTADNGVWALKHLEKTNFRNNTNGIPLSIILMDCEMPEMDGLTCCRKIREMEQNGELNRHVPIIAVTANIRGGQIDTAKEAGMDEVIGKPFRIPDLLAKMKGLLERLES</sequence>
<dbReference type="PROSITE" id="PS50110">
    <property type="entry name" value="RESPONSE_REGULATORY"/>
    <property type="match status" value="1"/>
</dbReference>
<evidence type="ECO:0000256" key="1">
    <source>
        <dbReference type="ARBA" id="ARBA00022553"/>
    </source>
</evidence>
<feature type="domain" description="Response regulatory" evidence="5">
    <location>
        <begin position="1228"/>
        <end position="1357"/>
    </location>
</feature>
<dbReference type="PROSITE" id="PS50109">
    <property type="entry name" value="HIS_KIN"/>
    <property type="match status" value="1"/>
</dbReference>
<dbReference type="InParanoid" id="B2WIM9"/>
<dbReference type="SMART" id="SM00448">
    <property type="entry name" value="REC"/>
    <property type="match status" value="1"/>
</dbReference>
<dbReference type="Pfam" id="PF00512">
    <property type="entry name" value="HisKA"/>
    <property type="match status" value="1"/>
</dbReference>
<dbReference type="OMA" id="FYEMTGH"/>
<evidence type="ECO:0000259" key="4">
    <source>
        <dbReference type="PROSITE" id="PS50109"/>
    </source>
</evidence>
<dbReference type="InterPro" id="IPR036097">
    <property type="entry name" value="HisK_dim/P_sf"/>
</dbReference>
<dbReference type="OrthoDB" id="303614at2759"/>
<dbReference type="STRING" id="426418.B2WIM9"/>
<dbReference type="Proteomes" id="UP000001471">
    <property type="component" value="Unassembled WGS sequence"/>
</dbReference>
<organism evidence="6 7">
    <name type="scientific">Pyrenophora tritici-repentis (strain Pt-1C-BFP)</name>
    <name type="common">Wheat tan spot fungus</name>
    <name type="synonym">Drechslera tritici-repentis</name>
    <dbReference type="NCBI Taxonomy" id="426418"/>
    <lineage>
        <taxon>Eukaryota</taxon>
        <taxon>Fungi</taxon>
        <taxon>Dikarya</taxon>
        <taxon>Ascomycota</taxon>
        <taxon>Pezizomycotina</taxon>
        <taxon>Dothideomycetes</taxon>
        <taxon>Pleosporomycetidae</taxon>
        <taxon>Pleosporales</taxon>
        <taxon>Pleosporineae</taxon>
        <taxon>Pleosporaceae</taxon>
        <taxon>Pyrenophora</taxon>
    </lineage>
</organism>
<dbReference type="SMART" id="SM00388">
    <property type="entry name" value="HisKA"/>
    <property type="match status" value="1"/>
</dbReference>
<evidence type="ECO:0000313" key="6">
    <source>
        <dbReference type="EMBL" id="EDU42889.1"/>
    </source>
</evidence>
<name>B2WIM9_PYRTR</name>
<protein>
    <submittedName>
        <fullName evidence="6">Uncharacterized protein</fullName>
    </submittedName>
</protein>
<dbReference type="InterPro" id="IPR001789">
    <property type="entry name" value="Sig_transdc_resp-reg_receiver"/>
</dbReference>
<dbReference type="HOGENOM" id="CLU_000445_82_4_1"/>
<evidence type="ECO:0000313" key="7">
    <source>
        <dbReference type="Proteomes" id="UP000001471"/>
    </source>
</evidence>
<dbReference type="Gene3D" id="3.30.565.10">
    <property type="entry name" value="Histidine kinase-like ATPase, C-terminal domain"/>
    <property type="match status" value="1"/>
</dbReference>
<dbReference type="InterPro" id="IPR050956">
    <property type="entry name" value="2C_system_His_kinase"/>
</dbReference>
<dbReference type="Gene3D" id="3.30.450.20">
    <property type="entry name" value="PAS domain"/>
    <property type="match status" value="1"/>
</dbReference>
<dbReference type="SUPFAM" id="SSF52172">
    <property type="entry name" value="CheY-like"/>
    <property type="match status" value="1"/>
</dbReference>
<dbReference type="PANTHER" id="PTHR43719:SF30">
    <property type="entry name" value="TWO-COMPONENT SYSTEM RESPONSE REGULATOR"/>
    <property type="match status" value="1"/>
</dbReference>
<feature type="region of interest" description="Disordered" evidence="3">
    <location>
        <begin position="1191"/>
        <end position="1220"/>
    </location>
</feature>
<dbReference type="Gene3D" id="1.10.287.130">
    <property type="match status" value="1"/>
</dbReference>
<dbReference type="CDD" id="cd00082">
    <property type="entry name" value="HisKA"/>
    <property type="match status" value="1"/>
</dbReference>
<dbReference type="InterPro" id="IPR005467">
    <property type="entry name" value="His_kinase_dom"/>
</dbReference>
<dbReference type="InterPro" id="IPR058846">
    <property type="entry name" value="PAS-like"/>
</dbReference>
<dbReference type="SUPFAM" id="SSF55874">
    <property type="entry name" value="ATPase domain of HSP90 chaperone/DNA topoisomerase II/histidine kinase"/>
    <property type="match status" value="1"/>
</dbReference>
<dbReference type="CDD" id="cd17546">
    <property type="entry name" value="REC_hyHK_CKI1_RcsC-like"/>
    <property type="match status" value="1"/>
</dbReference>
<dbReference type="eggNOG" id="KOG0519">
    <property type="taxonomic scope" value="Eukaryota"/>
</dbReference>
<dbReference type="GO" id="GO:0000155">
    <property type="term" value="F:phosphorelay sensor kinase activity"/>
    <property type="evidence" value="ECO:0007669"/>
    <property type="project" value="InterPro"/>
</dbReference>
<feature type="modified residue" description="4-aspartylphosphate" evidence="2">
    <location>
        <position position="1286"/>
    </location>
</feature>